<sequence length="548" mass="60227">MECSSSEILTLIEKLSTQSGQISEYECLVALLSNIKDGDLKVIARSCDIMQLFSSMDLNDGRFMEAALKLANTLFSAVSIVELVNLHQSELLQALHSERTVLMEFVLTKLKDSVHQVKSDVCCFPEAILHKVICLVAHEDLKVSKAAASFLSAISTGFLDGVERLFNPSTVLLINSTCVTSEQMLRIVEMAVDVAVRIPNKFKQIEASGILKPVPKGLADEDSLTNLNFIQIAKDIVLIPDGYKWLADSGTLNKLLVRLKEANEVPFDHLLLPGYLMFFGCLARQNPQYWLSDCEPSTRNGFLSSLVDASTNLEPAITLAALESIGHIAGRPEGRRVLQKLLTYSGSLHPILIKLGQFVKNSSSTVCVRALDSLAKLTQQVTHPVNVADTTEQAKIALEWAGYVGQLGESTELSTLSSQSQSAAKLLKRLTILATNPYSDIRLAALKAVCALSTQPWGARLLLDQPGCMEYLLNRNTEVGLQETPQLMQTKYEIVSNVLSTSETSKRYELSEFLVLLRPEQVACLRLYVKEGVWGVQHAQSTVAMEPG</sequence>
<dbReference type="InterPro" id="IPR019538">
    <property type="entry name" value="PSMD5"/>
</dbReference>
<dbReference type="GO" id="GO:0005829">
    <property type="term" value="C:cytosol"/>
    <property type="evidence" value="ECO:0007669"/>
    <property type="project" value="TreeGrafter"/>
</dbReference>
<dbReference type="PANTHER" id="PTHR13554:SF10">
    <property type="entry name" value="26S PROTEASOME NON-ATPASE REGULATORY SUBUNIT 5"/>
    <property type="match status" value="1"/>
</dbReference>
<dbReference type="GO" id="GO:0043248">
    <property type="term" value="P:proteasome assembly"/>
    <property type="evidence" value="ECO:0007669"/>
    <property type="project" value="InterPro"/>
</dbReference>
<name>A0A8S9YC90_9TREM</name>
<dbReference type="EMBL" id="JTDE01021637">
    <property type="protein sequence ID" value="KAF7232668.1"/>
    <property type="molecule type" value="Genomic_DNA"/>
</dbReference>
<evidence type="ECO:0000256" key="2">
    <source>
        <dbReference type="ARBA" id="ARBA00014933"/>
    </source>
</evidence>
<evidence type="ECO:0000256" key="1">
    <source>
        <dbReference type="ARBA" id="ARBA00006823"/>
    </source>
</evidence>
<organism evidence="3 4">
    <name type="scientific">Paragonimus skrjabini miyazakii</name>
    <dbReference type="NCBI Taxonomy" id="59628"/>
    <lineage>
        <taxon>Eukaryota</taxon>
        <taxon>Metazoa</taxon>
        <taxon>Spiralia</taxon>
        <taxon>Lophotrochozoa</taxon>
        <taxon>Platyhelminthes</taxon>
        <taxon>Trematoda</taxon>
        <taxon>Digenea</taxon>
        <taxon>Plagiorchiida</taxon>
        <taxon>Troglotremata</taxon>
        <taxon>Troglotrematidae</taxon>
        <taxon>Paragonimus</taxon>
    </lineage>
</organism>
<dbReference type="SUPFAM" id="SSF48371">
    <property type="entry name" value="ARM repeat"/>
    <property type="match status" value="1"/>
</dbReference>
<evidence type="ECO:0000313" key="4">
    <source>
        <dbReference type="Proteomes" id="UP000822476"/>
    </source>
</evidence>
<reference evidence="3" key="1">
    <citation type="submission" date="2019-07" db="EMBL/GenBank/DDBJ databases">
        <title>Annotation for the trematode Paragonimus miyazaki's.</title>
        <authorList>
            <person name="Choi Y.-J."/>
        </authorList>
    </citation>
    <scope>NUCLEOTIDE SEQUENCE</scope>
    <source>
        <strain evidence="3">Japan</strain>
    </source>
</reference>
<gene>
    <name evidence="3" type="ORF">EG68_09355</name>
</gene>
<dbReference type="Gene3D" id="1.25.10.10">
    <property type="entry name" value="Leucine-rich Repeat Variant"/>
    <property type="match status" value="1"/>
</dbReference>
<comment type="similarity">
    <text evidence="1">Belongs to the proteasome subunit S5B/HSM3 family.</text>
</comment>
<comment type="caution">
    <text evidence="3">The sequence shown here is derived from an EMBL/GenBank/DDBJ whole genome shotgun (WGS) entry which is preliminary data.</text>
</comment>
<dbReference type="InterPro" id="IPR011989">
    <property type="entry name" value="ARM-like"/>
</dbReference>
<protein>
    <recommendedName>
        <fullName evidence="2">26S proteasome non-ATPase regulatory subunit 5</fullName>
    </recommendedName>
</protein>
<dbReference type="PANTHER" id="PTHR13554">
    <property type="entry name" value="26S PROTEASOME NON-ATPASE REGULATORY SUBUNIT 5-RELATED"/>
    <property type="match status" value="1"/>
</dbReference>
<evidence type="ECO:0000313" key="3">
    <source>
        <dbReference type="EMBL" id="KAF7232668.1"/>
    </source>
</evidence>
<dbReference type="Pfam" id="PF10508">
    <property type="entry name" value="Proteasom_PSMB"/>
    <property type="match status" value="1"/>
</dbReference>
<dbReference type="Proteomes" id="UP000822476">
    <property type="component" value="Unassembled WGS sequence"/>
</dbReference>
<dbReference type="OrthoDB" id="10250600at2759"/>
<dbReference type="AlphaFoldDB" id="A0A8S9YC90"/>
<accession>A0A8S9YC90</accession>
<keyword evidence="4" id="KW-1185">Reference proteome</keyword>
<dbReference type="InterPro" id="IPR016024">
    <property type="entry name" value="ARM-type_fold"/>
</dbReference>
<proteinExistence type="inferred from homology"/>